<dbReference type="AlphaFoldDB" id="A0A396IYI1"/>
<sequence>MPPKQTSKNVKIPPKKKRMIFPNKLKQTAKRVHASAVESPLDDDATRPWQSDAGELDAAPSPALILHHQHMRRGIRRI</sequence>
<evidence type="ECO:0000313" key="3">
    <source>
        <dbReference type="Proteomes" id="UP000265566"/>
    </source>
</evidence>
<protein>
    <submittedName>
        <fullName evidence="2">Uncharacterized protein</fullName>
    </submittedName>
</protein>
<evidence type="ECO:0000313" key="2">
    <source>
        <dbReference type="EMBL" id="RHN69474.1"/>
    </source>
</evidence>
<reference evidence="3" key="1">
    <citation type="journal article" date="2018" name="Nat. Plants">
        <title>Whole-genome landscape of Medicago truncatula symbiotic genes.</title>
        <authorList>
            <person name="Pecrix Y."/>
            <person name="Staton S.E."/>
            <person name="Sallet E."/>
            <person name="Lelandais-Briere C."/>
            <person name="Moreau S."/>
            <person name="Carrere S."/>
            <person name="Blein T."/>
            <person name="Jardinaud M.F."/>
            <person name="Latrasse D."/>
            <person name="Zouine M."/>
            <person name="Zahm M."/>
            <person name="Kreplak J."/>
            <person name="Mayjonade B."/>
            <person name="Satge C."/>
            <person name="Perez M."/>
            <person name="Cauet S."/>
            <person name="Marande W."/>
            <person name="Chantry-Darmon C."/>
            <person name="Lopez-Roques C."/>
            <person name="Bouchez O."/>
            <person name="Berard A."/>
            <person name="Debelle F."/>
            <person name="Munos S."/>
            <person name="Bendahmane A."/>
            <person name="Berges H."/>
            <person name="Niebel A."/>
            <person name="Buitink J."/>
            <person name="Frugier F."/>
            <person name="Benhamed M."/>
            <person name="Crespi M."/>
            <person name="Gouzy J."/>
            <person name="Gamas P."/>
        </authorList>
    </citation>
    <scope>NUCLEOTIDE SEQUENCE [LARGE SCALE GENOMIC DNA]</scope>
    <source>
        <strain evidence="3">cv. Jemalong A17</strain>
    </source>
</reference>
<dbReference type="Gramene" id="rna17950">
    <property type="protein sequence ID" value="RHN69474.1"/>
    <property type="gene ID" value="gene17950"/>
</dbReference>
<gene>
    <name evidence="2" type="ORF">MtrunA17_Chr3g0125141</name>
</gene>
<name>A0A396IYI1_MEDTR</name>
<proteinExistence type="predicted"/>
<accession>A0A396IYI1</accession>
<evidence type="ECO:0000256" key="1">
    <source>
        <dbReference type="SAM" id="MobiDB-lite"/>
    </source>
</evidence>
<comment type="caution">
    <text evidence="2">The sequence shown here is derived from an EMBL/GenBank/DDBJ whole genome shotgun (WGS) entry which is preliminary data.</text>
</comment>
<dbReference type="EMBL" id="PSQE01000003">
    <property type="protein sequence ID" value="RHN69474.1"/>
    <property type="molecule type" value="Genomic_DNA"/>
</dbReference>
<dbReference type="Proteomes" id="UP000265566">
    <property type="component" value="Chromosome 3"/>
</dbReference>
<feature type="region of interest" description="Disordered" evidence="1">
    <location>
        <begin position="28"/>
        <end position="65"/>
    </location>
</feature>
<organism evidence="2 3">
    <name type="scientific">Medicago truncatula</name>
    <name type="common">Barrel medic</name>
    <name type="synonym">Medicago tribuloides</name>
    <dbReference type="NCBI Taxonomy" id="3880"/>
    <lineage>
        <taxon>Eukaryota</taxon>
        <taxon>Viridiplantae</taxon>
        <taxon>Streptophyta</taxon>
        <taxon>Embryophyta</taxon>
        <taxon>Tracheophyta</taxon>
        <taxon>Spermatophyta</taxon>
        <taxon>Magnoliopsida</taxon>
        <taxon>eudicotyledons</taxon>
        <taxon>Gunneridae</taxon>
        <taxon>Pentapetalae</taxon>
        <taxon>rosids</taxon>
        <taxon>fabids</taxon>
        <taxon>Fabales</taxon>
        <taxon>Fabaceae</taxon>
        <taxon>Papilionoideae</taxon>
        <taxon>50 kb inversion clade</taxon>
        <taxon>NPAAA clade</taxon>
        <taxon>Hologalegina</taxon>
        <taxon>IRL clade</taxon>
        <taxon>Trifolieae</taxon>
        <taxon>Medicago</taxon>
    </lineage>
</organism>